<dbReference type="Proteomes" id="UP000663854">
    <property type="component" value="Unassembled WGS sequence"/>
</dbReference>
<feature type="transmembrane region" description="Helical" evidence="1">
    <location>
        <begin position="40"/>
        <end position="62"/>
    </location>
</feature>
<proteinExistence type="predicted"/>
<organism evidence="3 4">
    <name type="scientific">Rotaria sordida</name>
    <dbReference type="NCBI Taxonomy" id="392033"/>
    <lineage>
        <taxon>Eukaryota</taxon>
        <taxon>Metazoa</taxon>
        <taxon>Spiralia</taxon>
        <taxon>Gnathifera</taxon>
        <taxon>Rotifera</taxon>
        <taxon>Eurotatoria</taxon>
        <taxon>Bdelloidea</taxon>
        <taxon>Philodinida</taxon>
        <taxon>Philodinidae</taxon>
        <taxon>Rotaria</taxon>
    </lineage>
</organism>
<feature type="transmembrane region" description="Helical" evidence="1">
    <location>
        <begin position="164"/>
        <end position="183"/>
    </location>
</feature>
<name>A0A815V460_9BILA</name>
<sequence length="527" mass="60413">MVEDWSVQQSYDEYFRQCSPISCIYLKTIRPNFLEVLKTIIGLLGGLCTILLIVIPLIVGFIRQTFWPMPHTDVIPSPPPPRISLMKRLTQQILPKFKQILFELNLFKIETNDNNAEREVRYQQIITRVYIVSLITSGTRLSVRAIKIWFFAAQNNEERLKTHVTAILLIITFSTLGLIYILSSVSVTNQISNPSSKTYENLLIQHSNTLQCPCSRMSIKYKSFMNLSVLNRHQVCSSDFIKDKWIETLLLPNLQSTYSPTEFQTSAIGFFQLLASFCQFTEQYLTDELSALTNKSLIHSQVVSPLQLNIQIQSIIKQFQVDTSNSFLNILELIRVMITDNTLISLFQSNWKWTDLIFVDTSHWGKILHTKPVVYNGTCNCGLSSQCLQEISAMPGLNVGCYPLEALLKSNLQCLYNHSCIRLIQSIDQSFTPLNASLTSKYKLNSSVQSILNELMVEEWISNVSYEDYYNVCSPSFCSYSYMIRRSFLDILSVLLGLYGGLVIITTTLVTILVHIWQQRHTRVQTF</sequence>
<evidence type="ECO:0000313" key="2">
    <source>
        <dbReference type="EMBL" id="CAF1245633.1"/>
    </source>
</evidence>
<keyword evidence="4" id="KW-1185">Reference proteome</keyword>
<dbReference type="EMBL" id="CAJNOL010002768">
    <property type="protein sequence ID" value="CAF1527670.1"/>
    <property type="molecule type" value="Genomic_DNA"/>
</dbReference>
<dbReference type="AlphaFoldDB" id="A0A815V460"/>
<accession>A0A815V460</accession>
<comment type="caution">
    <text evidence="3">The sequence shown here is derived from an EMBL/GenBank/DDBJ whole genome shotgun (WGS) entry which is preliminary data.</text>
</comment>
<evidence type="ECO:0000256" key="1">
    <source>
        <dbReference type="SAM" id="Phobius"/>
    </source>
</evidence>
<evidence type="ECO:0000313" key="3">
    <source>
        <dbReference type="EMBL" id="CAF1527670.1"/>
    </source>
</evidence>
<protein>
    <submittedName>
        <fullName evidence="3">Uncharacterized protein</fullName>
    </submittedName>
</protein>
<keyword evidence="1" id="KW-0472">Membrane</keyword>
<dbReference type="EMBL" id="CAJNOH010001737">
    <property type="protein sequence ID" value="CAF1245633.1"/>
    <property type="molecule type" value="Genomic_DNA"/>
</dbReference>
<keyword evidence="1" id="KW-1133">Transmembrane helix</keyword>
<dbReference type="Proteomes" id="UP000663870">
    <property type="component" value="Unassembled WGS sequence"/>
</dbReference>
<reference evidence="3" key="1">
    <citation type="submission" date="2021-02" db="EMBL/GenBank/DDBJ databases">
        <authorList>
            <person name="Nowell W R."/>
        </authorList>
    </citation>
    <scope>NUCLEOTIDE SEQUENCE</scope>
</reference>
<keyword evidence="1" id="KW-0812">Transmembrane</keyword>
<evidence type="ECO:0000313" key="4">
    <source>
        <dbReference type="Proteomes" id="UP000663870"/>
    </source>
</evidence>
<gene>
    <name evidence="3" type="ORF">JXQ802_LOCUS41997</name>
    <name evidence="2" type="ORF">PYM288_LOCUS27108</name>
</gene>
<feature type="transmembrane region" description="Helical" evidence="1">
    <location>
        <begin position="491"/>
        <end position="517"/>
    </location>
</feature>